<evidence type="ECO:0000256" key="1">
    <source>
        <dbReference type="SAM" id="SignalP"/>
    </source>
</evidence>
<evidence type="ECO:0000313" key="2">
    <source>
        <dbReference type="EMBL" id="SPH24925.1"/>
    </source>
</evidence>
<keyword evidence="1" id="KW-0732">Signal</keyword>
<sequence>MRTVVALTLAAFTIGLVPACTVSNAEGYAFAAKNAHPFAKRGSIGRDD</sequence>
<accession>A0A2R8BNC4</accession>
<dbReference type="Proteomes" id="UP000244924">
    <property type="component" value="Unassembled WGS sequence"/>
</dbReference>
<dbReference type="EMBL" id="OMOQ01000006">
    <property type="protein sequence ID" value="SPH24925.1"/>
    <property type="molecule type" value="Genomic_DNA"/>
</dbReference>
<dbReference type="RefSeq" id="WP_181366542.1">
    <property type="nucleotide sequence ID" value="NZ_OMOQ01000006.1"/>
</dbReference>
<reference evidence="2 3" key="1">
    <citation type="submission" date="2018-03" db="EMBL/GenBank/DDBJ databases">
        <authorList>
            <person name="Keele B.F."/>
        </authorList>
    </citation>
    <scope>NUCLEOTIDE SEQUENCE [LARGE SCALE GENOMIC DNA]</scope>
    <source>
        <strain evidence="2 3">CECT 8626</strain>
    </source>
</reference>
<dbReference type="AlphaFoldDB" id="A0A2R8BNC4"/>
<keyword evidence="3" id="KW-1185">Reference proteome</keyword>
<organism evidence="2 3">
    <name type="scientific">Albidovulum aquaemixtae</name>
    <dbReference type="NCBI Taxonomy" id="1542388"/>
    <lineage>
        <taxon>Bacteria</taxon>
        <taxon>Pseudomonadati</taxon>
        <taxon>Pseudomonadota</taxon>
        <taxon>Alphaproteobacteria</taxon>
        <taxon>Rhodobacterales</taxon>
        <taxon>Paracoccaceae</taxon>
        <taxon>Albidovulum</taxon>
    </lineage>
</organism>
<name>A0A2R8BNC4_9RHOB</name>
<gene>
    <name evidence="2" type="ORF">DEA8626_03958</name>
</gene>
<protein>
    <submittedName>
        <fullName evidence="2">Uncharacterized protein</fullName>
    </submittedName>
</protein>
<feature type="chain" id="PRO_5015349751" evidence="1">
    <location>
        <begin position="20"/>
        <end position="48"/>
    </location>
</feature>
<evidence type="ECO:0000313" key="3">
    <source>
        <dbReference type="Proteomes" id="UP000244924"/>
    </source>
</evidence>
<proteinExistence type="predicted"/>
<feature type="signal peptide" evidence="1">
    <location>
        <begin position="1"/>
        <end position="19"/>
    </location>
</feature>